<dbReference type="Proteomes" id="UP000054097">
    <property type="component" value="Unassembled WGS sequence"/>
</dbReference>
<reference evidence="2 3" key="1">
    <citation type="submission" date="2014-04" db="EMBL/GenBank/DDBJ databases">
        <authorList>
            <consortium name="DOE Joint Genome Institute"/>
            <person name="Kuo A."/>
            <person name="Zuccaro A."/>
            <person name="Kohler A."/>
            <person name="Nagy L.G."/>
            <person name="Floudas D."/>
            <person name="Copeland A."/>
            <person name="Barry K.W."/>
            <person name="Cichocki N."/>
            <person name="Veneault-Fourrey C."/>
            <person name="LaButti K."/>
            <person name="Lindquist E.A."/>
            <person name="Lipzen A."/>
            <person name="Lundell T."/>
            <person name="Morin E."/>
            <person name="Murat C."/>
            <person name="Sun H."/>
            <person name="Tunlid A."/>
            <person name="Henrissat B."/>
            <person name="Grigoriev I.V."/>
            <person name="Hibbett D.S."/>
            <person name="Martin F."/>
            <person name="Nordberg H.P."/>
            <person name="Cantor M.N."/>
            <person name="Hua S.X."/>
        </authorList>
    </citation>
    <scope>NUCLEOTIDE SEQUENCE [LARGE SCALE GENOMIC DNA]</scope>
    <source>
        <strain evidence="2 3">MAFF 305830</strain>
    </source>
</reference>
<name>A0A0C3B8D4_SERVB</name>
<dbReference type="HOGENOM" id="CLU_003875_1_1_1"/>
<organism evidence="2 3">
    <name type="scientific">Serendipita vermifera MAFF 305830</name>
    <dbReference type="NCBI Taxonomy" id="933852"/>
    <lineage>
        <taxon>Eukaryota</taxon>
        <taxon>Fungi</taxon>
        <taxon>Dikarya</taxon>
        <taxon>Basidiomycota</taxon>
        <taxon>Agaricomycotina</taxon>
        <taxon>Agaricomycetes</taxon>
        <taxon>Sebacinales</taxon>
        <taxon>Serendipitaceae</taxon>
        <taxon>Serendipita</taxon>
    </lineage>
</organism>
<dbReference type="InterPro" id="IPR009976">
    <property type="entry name" value="Sec10-like"/>
</dbReference>
<dbReference type="InterPro" id="IPR048627">
    <property type="entry name" value="Sec10_HB"/>
</dbReference>
<dbReference type="GO" id="GO:0006887">
    <property type="term" value="P:exocytosis"/>
    <property type="evidence" value="ECO:0007669"/>
    <property type="project" value="TreeGrafter"/>
</dbReference>
<accession>A0A0C3B8D4</accession>
<dbReference type="EMBL" id="KN824297">
    <property type="protein sequence ID" value="KIM27716.1"/>
    <property type="molecule type" value="Genomic_DNA"/>
</dbReference>
<dbReference type="PANTHER" id="PTHR12100">
    <property type="entry name" value="SEC10"/>
    <property type="match status" value="1"/>
</dbReference>
<gene>
    <name evidence="2" type="ORF">M408DRAFT_70929</name>
</gene>
<keyword evidence="3" id="KW-1185">Reference proteome</keyword>
<dbReference type="OrthoDB" id="5554140at2759"/>
<evidence type="ECO:0000313" key="3">
    <source>
        <dbReference type="Proteomes" id="UP000054097"/>
    </source>
</evidence>
<evidence type="ECO:0000259" key="1">
    <source>
        <dbReference type="Pfam" id="PF07393"/>
    </source>
</evidence>
<proteinExistence type="predicted"/>
<evidence type="ECO:0000313" key="2">
    <source>
        <dbReference type="EMBL" id="KIM27716.1"/>
    </source>
</evidence>
<protein>
    <recommendedName>
        <fullName evidence="1">Exocyst complex component Sec10-like alpha-helical bundle domain-containing protein</fullName>
    </recommendedName>
</protein>
<dbReference type="Pfam" id="PF07393">
    <property type="entry name" value="Sec10_HB"/>
    <property type="match status" value="1"/>
</dbReference>
<sequence length="631" mass="69981">MEFGRCRREEFYEQGKFDPLANFTSINILSFNAMDSFMTYIINSLQKAATTFNAVFPPASCVLPLFAERLGNEIIAEYVNGLLARAREWRPELYLQASAASFVVCWKVVDTLMESGDGSVERREAESIIFRIFDPHMDEYLDEEVEAAHSSTNEPVSPTRTRFLTSHNPQQVKRNVVAGFTDVLMLPVTTIPRAIGAATSTGTLAAGAARSGIAGISMLNPVKWGSGNADTTHALEGYVTPLANEDPPDTAGGGGYIKAGQGATAKASSSPAPTTMGKDLPALDLFLSLDVALELIHAARDSMKRLESFFPPPPPHGKSRAGFPGPAGRKLRETLEEIFILLLIALRERHLDPGFERAIGQMRHYKPTDTSEGKDTQQSPSAVAPLLGFFELVHIGDTIGSMIQVYLDREMSPYIDTSDFLSGIMRERKKFENALDEEVAKGLNAGTEVLMTQVEYVMWKRTTGREYCPPEGTVMAELGPTMGCKAVVECLEMHCRVVRGSTSREVLEVFYVELILPSKLVQKHIKRQIISLDGGIQVIADLNAYYNFIASLKVPNLLQEFANLKMLGHVFVVDDAKDLAIIVRDVTRYGGSFRPEDVYEFVQRRSDWKKIEKEVDRTMYNLSFKEDCVIC</sequence>
<dbReference type="AlphaFoldDB" id="A0A0C3B8D4"/>
<reference evidence="3" key="2">
    <citation type="submission" date="2015-01" db="EMBL/GenBank/DDBJ databases">
        <title>Evolutionary Origins and Diversification of the Mycorrhizal Mutualists.</title>
        <authorList>
            <consortium name="DOE Joint Genome Institute"/>
            <consortium name="Mycorrhizal Genomics Consortium"/>
            <person name="Kohler A."/>
            <person name="Kuo A."/>
            <person name="Nagy L.G."/>
            <person name="Floudas D."/>
            <person name="Copeland A."/>
            <person name="Barry K.W."/>
            <person name="Cichocki N."/>
            <person name="Veneault-Fourrey C."/>
            <person name="LaButti K."/>
            <person name="Lindquist E.A."/>
            <person name="Lipzen A."/>
            <person name="Lundell T."/>
            <person name="Morin E."/>
            <person name="Murat C."/>
            <person name="Riley R."/>
            <person name="Ohm R."/>
            <person name="Sun H."/>
            <person name="Tunlid A."/>
            <person name="Henrissat B."/>
            <person name="Grigoriev I.V."/>
            <person name="Hibbett D.S."/>
            <person name="Martin F."/>
        </authorList>
    </citation>
    <scope>NUCLEOTIDE SEQUENCE [LARGE SCALE GENOMIC DNA]</scope>
    <source>
        <strain evidence="3">MAFF 305830</strain>
    </source>
</reference>
<dbReference type="PANTHER" id="PTHR12100:SF1">
    <property type="entry name" value="RECYCLIN-1"/>
    <property type="match status" value="1"/>
</dbReference>
<dbReference type="GO" id="GO:0006893">
    <property type="term" value="P:Golgi to plasma membrane transport"/>
    <property type="evidence" value="ECO:0007669"/>
    <property type="project" value="TreeGrafter"/>
</dbReference>
<dbReference type="GO" id="GO:0000145">
    <property type="term" value="C:exocyst"/>
    <property type="evidence" value="ECO:0007669"/>
    <property type="project" value="TreeGrafter"/>
</dbReference>
<feature type="domain" description="Exocyst complex component Sec10-like alpha-helical bundle" evidence="1">
    <location>
        <begin position="20"/>
        <end position="614"/>
    </location>
</feature>
<dbReference type="STRING" id="933852.A0A0C3B8D4"/>